<dbReference type="Proteomes" id="UP000789920">
    <property type="component" value="Unassembled WGS sequence"/>
</dbReference>
<sequence length="262" mass="28753">ITDKGIKMLSKSCQGLTSLNVADCGKITDQSIIMISKGCLRLRQIRLSDCPRITDQSIEALILNCSRLCWLDIARIGRITDSTVRLIANTCKENMEWLNLARPSPIEAVYSSALASPTLLPVSSVGGNFHSNEEDEITDQSIIMLAKQCPNLQLLDLSYMNSITNRAIEAIANNSFSLICLTIIGCRLVTCDSLRYLAQLRRKSGHLGCITMGDAVGITEEDIESITNEPEGLLSGWQKSSVDENSLKEILEGVSWEAVGTW</sequence>
<protein>
    <submittedName>
        <fullName evidence="1">16665_t:CDS:1</fullName>
    </submittedName>
</protein>
<keyword evidence="2" id="KW-1185">Reference proteome</keyword>
<organism evidence="1 2">
    <name type="scientific">Racocetra persica</name>
    <dbReference type="NCBI Taxonomy" id="160502"/>
    <lineage>
        <taxon>Eukaryota</taxon>
        <taxon>Fungi</taxon>
        <taxon>Fungi incertae sedis</taxon>
        <taxon>Mucoromycota</taxon>
        <taxon>Glomeromycotina</taxon>
        <taxon>Glomeromycetes</taxon>
        <taxon>Diversisporales</taxon>
        <taxon>Gigasporaceae</taxon>
        <taxon>Racocetra</taxon>
    </lineage>
</organism>
<feature type="non-terminal residue" evidence="1">
    <location>
        <position position="1"/>
    </location>
</feature>
<evidence type="ECO:0000313" key="2">
    <source>
        <dbReference type="Proteomes" id="UP000789920"/>
    </source>
</evidence>
<evidence type="ECO:0000313" key="1">
    <source>
        <dbReference type="EMBL" id="CAG8733612.1"/>
    </source>
</evidence>
<comment type="caution">
    <text evidence="1">The sequence shown here is derived from an EMBL/GenBank/DDBJ whole genome shotgun (WGS) entry which is preliminary data.</text>
</comment>
<accession>A0ACA9Q4N5</accession>
<name>A0ACA9Q4N5_9GLOM</name>
<gene>
    <name evidence="1" type="ORF">RPERSI_LOCUS12418</name>
</gene>
<reference evidence="1" key="1">
    <citation type="submission" date="2021-06" db="EMBL/GenBank/DDBJ databases">
        <authorList>
            <person name="Kallberg Y."/>
            <person name="Tangrot J."/>
            <person name="Rosling A."/>
        </authorList>
    </citation>
    <scope>NUCLEOTIDE SEQUENCE</scope>
    <source>
        <strain evidence="1">MA461A</strain>
    </source>
</reference>
<dbReference type="EMBL" id="CAJVQC010026591">
    <property type="protein sequence ID" value="CAG8733612.1"/>
    <property type="molecule type" value="Genomic_DNA"/>
</dbReference>
<proteinExistence type="predicted"/>